<protein>
    <submittedName>
        <fullName evidence="1">Uncharacterized protein</fullName>
    </submittedName>
</protein>
<sequence>MVPGSCDPMGRTDRDGEHISRVFGSLGTLSTPVEAGQQKSNRSDRVNTRQTGVNGSFGADQQAAADKLVCCG</sequence>
<organism evidence="1 2">
    <name type="scientific">Smallanthus sonchifolius</name>
    <dbReference type="NCBI Taxonomy" id="185202"/>
    <lineage>
        <taxon>Eukaryota</taxon>
        <taxon>Viridiplantae</taxon>
        <taxon>Streptophyta</taxon>
        <taxon>Embryophyta</taxon>
        <taxon>Tracheophyta</taxon>
        <taxon>Spermatophyta</taxon>
        <taxon>Magnoliopsida</taxon>
        <taxon>eudicotyledons</taxon>
        <taxon>Gunneridae</taxon>
        <taxon>Pentapetalae</taxon>
        <taxon>asterids</taxon>
        <taxon>campanulids</taxon>
        <taxon>Asterales</taxon>
        <taxon>Asteraceae</taxon>
        <taxon>Asteroideae</taxon>
        <taxon>Heliantheae alliance</taxon>
        <taxon>Millerieae</taxon>
        <taxon>Smallanthus</taxon>
    </lineage>
</organism>
<evidence type="ECO:0000313" key="2">
    <source>
        <dbReference type="Proteomes" id="UP001056120"/>
    </source>
</evidence>
<keyword evidence="2" id="KW-1185">Reference proteome</keyword>
<reference evidence="2" key="1">
    <citation type="journal article" date="2022" name="Mol. Ecol. Resour.">
        <title>The genomes of chicory, endive, great burdock and yacon provide insights into Asteraceae palaeo-polyploidization history and plant inulin production.</title>
        <authorList>
            <person name="Fan W."/>
            <person name="Wang S."/>
            <person name="Wang H."/>
            <person name="Wang A."/>
            <person name="Jiang F."/>
            <person name="Liu H."/>
            <person name="Zhao H."/>
            <person name="Xu D."/>
            <person name="Zhang Y."/>
        </authorList>
    </citation>
    <scope>NUCLEOTIDE SEQUENCE [LARGE SCALE GENOMIC DNA]</scope>
    <source>
        <strain evidence="2">cv. Yunnan</strain>
    </source>
</reference>
<name>A0ACB9I3F5_9ASTR</name>
<accession>A0ACB9I3F5</accession>
<reference evidence="1 2" key="2">
    <citation type="journal article" date="2022" name="Mol. Ecol. Resour.">
        <title>The genomes of chicory, endive, great burdock and yacon provide insights into Asteraceae paleo-polyploidization history and plant inulin production.</title>
        <authorList>
            <person name="Fan W."/>
            <person name="Wang S."/>
            <person name="Wang H."/>
            <person name="Wang A."/>
            <person name="Jiang F."/>
            <person name="Liu H."/>
            <person name="Zhao H."/>
            <person name="Xu D."/>
            <person name="Zhang Y."/>
        </authorList>
    </citation>
    <scope>NUCLEOTIDE SEQUENCE [LARGE SCALE GENOMIC DNA]</scope>
    <source>
        <strain evidence="2">cv. Yunnan</strain>
        <tissue evidence="1">Leaves</tissue>
    </source>
</reference>
<dbReference type="EMBL" id="CM042027">
    <property type="protein sequence ID" value="KAI3802066.1"/>
    <property type="molecule type" value="Genomic_DNA"/>
</dbReference>
<comment type="caution">
    <text evidence="1">The sequence shown here is derived from an EMBL/GenBank/DDBJ whole genome shotgun (WGS) entry which is preliminary data.</text>
</comment>
<gene>
    <name evidence="1" type="ORF">L1987_30190</name>
</gene>
<evidence type="ECO:0000313" key="1">
    <source>
        <dbReference type="EMBL" id="KAI3802066.1"/>
    </source>
</evidence>
<proteinExistence type="predicted"/>
<dbReference type="Proteomes" id="UP001056120">
    <property type="component" value="Linkage Group LG10"/>
</dbReference>